<dbReference type="AlphaFoldDB" id="A0A8J5K1A1"/>
<dbReference type="SMART" id="SM00322">
    <property type="entry name" value="KH"/>
    <property type="match status" value="2"/>
</dbReference>
<dbReference type="PANTHER" id="PTHR10288">
    <property type="entry name" value="KH DOMAIN CONTAINING RNA BINDING PROTEIN"/>
    <property type="match status" value="1"/>
</dbReference>
<dbReference type="CDD" id="cd00105">
    <property type="entry name" value="KH-I"/>
    <property type="match status" value="1"/>
</dbReference>
<feature type="region of interest" description="Disordered" evidence="3">
    <location>
        <begin position="1"/>
        <end position="31"/>
    </location>
</feature>
<reference evidence="5" key="1">
    <citation type="journal article" date="2021" name="Sci. Adv.">
        <title>The American lobster genome reveals insights on longevity, neural, and immune adaptations.</title>
        <authorList>
            <person name="Polinski J.M."/>
            <person name="Zimin A.V."/>
            <person name="Clark K.F."/>
            <person name="Kohn A.B."/>
            <person name="Sadowski N."/>
            <person name="Timp W."/>
            <person name="Ptitsyn A."/>
            <person name="Khanna P."/>
            <person name="Romanova D.Y."/>
            <person name="Williams P."/>
            <person name="Greenwood S.J."/>
            <person name="Moroz L.L."/>
            <person name="Walt D.R."/>
            <person name="Bodnar A.G."/>
        </authorList>
    </citation>
    <scope>NUCLEOTIDE SEQUENCE</scope>
    <source>
        <strain evidence="5">GMGI-L3</strain>
    </source>
</reference>
<dbReference type="Proteomes" id="UP000747542">
    <property type="component" value="Unassembled WGS sequence"/>
</dbReference>
<dbReference type="InterPro" id="IPR004088">
    <property type="entry name" value="KH_dom_type_1"/>
</dbReference>
<dbReference type="GO" id="GO:0003723">
    <property type="term" value="F:RNA binding"/>
    <property type="evidence" value="ECO:0007669"/>
    <property type="project" value="UniProtKB-UniRule"/>
</dbReference>
<feature type="domain" description="K Homology" evidence="4">
    <location>
        <begin position="122"/>
        <end position="190"/>
    </location>
</feature>
<comment type="caution">
    <text evidence="5">The sequence shown here is derived from an EMBL/GenBank/DDBJ whole genome shotgun (WGS) entry which is preliminary data.</text>
</comment>
<dbReference type="EMBL" id="JAHLQT010020128">
    <property type="protein sequence ID" value="KAG7168285.1"/>
    <property type="molecule type" value="Genomic_DNA"/>
</dbReference>
<keyword evidence="6" id="KW-1185">Reference proteome</keyword>
<proteinExistence type="predicted"/>
<accession>A0A8J5K1A1</accession>
<evidence type="ECO:0000256" key="2">
    <source>
        <dbReference type="PROSITE-ProRule" id="PRU00117"/>
    </source>
</evidence>
<evidence type="ECO:0000313" key="6">
    <source>
        <dbReference type="Proteomes" id="UP000747542"/>
    </source>
</evidence>
<gene>
    <name evidence="5" type="primary">vgl-L70</name>
    <name evidence="5" type="ORF">Hamer_G031609</name>
</gene>
<feature type="non-terminal residue" evidence="5">
    <location>
        <position position="1"/>
    </location>
</feature>
<evidence type="ECO:0000256" key="1">
    <source>
        <dbReference type="ARBA" id="ARBA00022737"/>
    </source>
</evidence>
<protein>
    <submittedName>
        <fullName evidence="5">Vigilin-like 70</fullName>
    </submittedName>
</protein>
<evidence type="ECO:0000313" key="5">
    <source>
        <dbReference type="EMBL" id="KAG7168285.1"/>
    </source>
</evidence>
<organism evidence="5 6">
    <name type="scientific">Homarus americanus</name>
    <name type="common">American lobster</name>
    <dbReference type="NCBI Taxonomy" id="6706"/>
    <lineage>
        <taxon>Eukaryota</taxon>
        <taxon>Metazoa</taxon>
        <taxon>Ecdysozoa</taxon>
        <taxon>Arthropoda</taxon>
        <taxon>Crustacea</taxon>
        <taxon>Multicrustacea</taxon>
        <taxon>Malacostraca</taxon>
        <taxon>Eumalacostraca</taxon>
        <taxon>Eucarida</taxon>
        <taxon>Decapoda</taxon>
        <taxon>Pleocyemata</taxon>
        <taxon>Astacidea</taxon>
        <taxon>Nephropoidea</taxon>
        <taxon>Nephropidae</taxon>
        <taxon>Homarus</taxon>
    </lineage>
</organism>
<dbReference type="PROSITE" id="PS50084">
    <property type="entry name" value="KH_TYPE_1"/>
    <property type="match status" value="2"/>
</dbReference>
<keyword evidence="1" id="KW-0677">Repeat</keyword>
<dbReference type="InterPro" id="IPR004087">
    <property type="entry name" value="KH_dom"/>
</dbReference>
<keyword evidence="2" id="KW-0694">RNA-binding</keyword>
<feature type="domain" description="K Homology" evidence="4">
    <location>
        <begin position="43"/>
        <end position="112"/>
    </location>
</feature>
<evidence type="ECO:0000256" key="3">
    <source>
        <dbReference type="SAM" id="MobiDB-lite"/>
    </source>
</evidence>
<dbReference type="Gene3D" id="3.30.1370.10">
    <property type="entry name" value="K Homology domain, type 1"/>
    <property type="match status" value="2"/>
</dbReference>
<dbReference type="GO" id="GO:0010468">
    <property type="term" value="P:regulation of gene expression"/>
    <property type="evidence" value="ECO:0007669"/>
    <property type="project" value="UniProtKB-ARBA"/>
</dbReference>
<sequence length="233" mass="26277">MQILNTNNGNERRAHRPANEGKKQKTRPLDPWVTRMRAQWVEENITESVKAPNSLLGAVIGPGGSIVKELQNCFKVRVLVPRKGAGDEPILIEGKHKNQVRDAALRVKQLIQNEEERRRVNTPVSRSLSIPKAYHSKIIGFQGQNIRHLTSSLKIHIMVPHKYDKSELITLTGLPQQVDQGVNEFPLNNTDLQNTAVNTSFETKVNCTYLGDYGEERSQARRGEVRIGDEMGQ</sequence>
<dbReference type="Pfam" id="PF00013">
    <property type="entry name" value="KH_1"/>
    <property type="match status" value="2"/>
</dbReference>
<name>A0A8J5K1A1_HOMAM</name>
<dbReference type="SUPFAM" id="SSF54791">
    <property type="entry name" value="Eukaryotic type KH-domain (KH-domain type I)"/>
    <property type="match status" value="2"/>
</dbReference>
<evidence type="ECO:0000259" key="4">
    <source>
        <dbReference type="SMART" id="SM00322"/>
    </source>
</evidence>
<dbReference type="InterPro" id="IPR036612">
    <property type="entry name" value="KH_dom_type_1_sf"/>
</dbReference>